<dbReference type="OrthoDB" id="1932225at2759"/>
<dbReference type="OMA" id="GWIEHFM"/>
<feature type="region of interest" description="Disordered" evidence="1">
    <location>
        <begin position="1"/>
        <end position="93"/>
    </location>
</feature>
<proteinExistence type="predicted"/>
<keyword evidence="3" id="KW-1185">Reference proteome</keyword>
<feature type="compositionally biased region" description="Polar residues" evidence="1">
    <location>
        <begin position="56"/>
        <end position="67"/>
    </location>
</feature>
<reference evidence="2 3" key="1">
    <citation type="submission" date="2020-04" db="EMBL/GenBank/DDBJ databases">
        <title>Plant Genome Project.</title>
        <authorList>
            <person name="Zhang R.-G."/>
        </authorList>
    </citation>
    <scope>NUCLEOTIDE SEQUENCE [LARGE SCALE GENOMIC DNA]</scope>
    <source>
        <strain evidence="2">YNK0</strain>
        <tissue evidence="2">Leaf</tissue>
    </source>
</reference>
<evidence type="ECO:0000313" key="3">
    <source>
        <dbReference type="Proteomes" id="UP000655225"/>
    </source>
</evidence>
<dbReference type="Proteomes" id="UP000655225">
    <property type="component" value="Unassembled WGS sequence"/>
</dbReference>
<protein>
    <submittedName>
        <fullName evidence="2">Uncharacterized protein</fullName>
    </submittedName>
</protein>
<accession>A0A834ZP81</accession>
<dbReference type="EMBL" id="JABCRI010000002">
    <property type="protein sequence ID" value="KAF8410990.1"/>
    <property type="molecule type" value="Genomic_DNA"/>
</dbReference>
<name>A0A834ZP81_TETSI</name>
<evidence type="ECO:0000256" key="1">
    <source>
        <dbReference type="SAM" id="MobiDB-lite"/>
    </source>
</evidence>
<comment type="caution">
    <text evidence="2">The sequence shown here is derived from an EMBL/GenBank/DDBJ whole genome shotgun (WGS) entry which is preliminary data.</text>
</comment>
<feature type="compositionally biased region" description="Polar residues" evidence="1">
    <location>
        <begin position="1"/>
        <end position="15"/>
    </location>
</feature>
<sequence>MRPPSLHSNFFSTLKQVEKRLKSENPSQPPNLSSSSSSPVAETESLSSPIYLNYDQPKNSSSSTLQDSDPPAEFLSHSLGFPPIHEDPPQSNSLVCDQTVDEAEDDKDDIERLIQLLGLSECNVEEKEQKGGLDLNCDGEGGFHSKIVGVKGPKCMKEIERLNEWIQFFLNDGGGERIEPFRLVHLLLGKTAFLCEDSGDFEGFEFPPTIEEYLQNDPPTT</sequence>
<organism evidence="2 3">
    <name type="scientific">Tetracentron sinense</name>
    <name type="common">Spur-leaf</name>
    <dbReference type="NCBI Taxonomy" id="13715"/>
    <lineage>
        <taxon>Eukaryota</taxon>
        <taxon>Viridiplantae</taxon>
        <taxon>Streptophyta</taxon>
        <taxon>Embryophyta</taxon>
        <taxon>Tracheophyta</taxon>
        <taxon>Spermatophyta</taxon>
        <taxon>Magnoliopsida</taxon>
        <taxon>Trochodendrales</taxon>
        <taxon>Trochodendraceae</taxon>
        <taxon>Tetracentron</taxon>
    </lineage>
</organism>
<evidence type="ECO:0000313" key="2">
    <source>
        <dbReference type="EMBL" id="KAF8410990.1"/>
    </source>
</evidence>
<dbReference type="AlphaFoldDB" id="A0A834ZP81"/>
<gene>
    <name evidence="2" type="ORF">HHK36_003529</name>
</gene>
<feature type="compositionally biased region" description="Low complexity" evidence="1">
    <location>
        <begin position="24"/>
        <end position="48"/>
    </location>
</feature>